<name>A0ACC1QQ67_9HYPO</name>
<sequence length="948" mass="105730">MDGLSAAASVIAVLDISIKVTTLISKYANAVAGAQTEISNLRTQIKGLETTLGHARALIEMPQGKSLVVSRDLKDQLSECFTLLQKLQHKLEVESERGGKRKFWMRSLRWPFSREEIEVTITSLDRYNRHIMNGLLIDNTSISLQTKTLVEQLSLSTQTESAVAKEIYFMVPFPSDPNFVARPAIQNWIQNRLDSAVTRVALIGMGGFGKSQIAIEIAYAARSWQAERSIYWVHAHTKATFEESYRSIANRLELPSRHDPNVNVMALVRDSLQRDDASPWLMILDNADDLSVFYGEAEQSPLASFLPNTPHGKILVTSRNLNVAERLTGSTHEIKRLETMDSDEAVLLLRKKLGSGFDEDATRSLVNCLDCIPLAVSQAAAYINRRRISIDEYINRFQNSEQQRARLLAHDGGDIRRHDTTSNAIATTWLVTFQQIRQESPAAANLLSLLSCFQPQNIPRYVLSGYDGGEIGADASETLEDDMDVLFAYSLVGNTTEPHEYEMHSLVQICTRAWLADANQLARWNSHFLQLTCKHFPNGLVNTWPRCQLLLPHIERVLYVQPETDEDAGWWAWLLLNVSRYMRETGDFYTSVTLARKSVEAQKKLLGSRSIETLEGLTNLAIILSDLGHHEESLMLSVDVARARKNVFGVDDIDTLASMNNLGLMLKGVGRLSESEKVLSEVFDACRTKLGPQHSHTVASMMNLAVTYMSQGRWAEARNLHVQVLEIHEETLDADDPLTLNAMHNLAQTLQMLGSGAEAMKLQTHVVRVRSKLLGEEHPETLESISSLAWMHGLRGSFDEAEAIQLQAIAGWRDKYGAEDLHTIANIGNLAGTYRMQGRWDEAERISLDAMKGTAAQLGADHPDTLKAMDSLALAYHGQGRLVEARATWEDCYERRVRVLGAGHSHTRAVEMSLANVRQEIAQGAGRDGLETEDVSTNDQPGPCIAET</sequence>
<organism evidence="1 2">
    <name type="scientific">Lecanicillium saksenae</name>
    <dbReference type="NCBI Taxonomy" id="468837"/>
    <lineage>
        <taxon>Eukaryota</taxon>
        <taxon>Fungi</taxon>
        <taxon>Dikarya</taxon>
        <taxon>Ascomycota</taxon>
        <taxon>Pezizomycotina</taxon>
        <taxon>Sordariomycetes</taxon>
        <taxon>Hypocreomycetidae</taxon>
        <taxon>Hypocreales</taxon>
        <taxon>Cordycipitaceae</taxon>
        <taxon>Lecanicillium</taxon>
    </lineage>
</organism>
<proteinExistence type="predicted"/>
<dbReference type="Proteomes" id="UP001148737">
    <property type="component" value="Unassembled WGS sequence"/>
</dbReference>
<reference evidence="1" key="1">
    <citation type="submission" date="2022-07" db="EMBL/GenBank/DDBJ databases">
        <title>Genome Sequence of Lecanicillium saksenae.</title>
        <authorList>
            <person name="Buettner E."/>
        </authorList>
    </citation>
    <scope>NUCLEOTIDE SEQUENCE</scope>
    <source>
        <strain evidence="1">VT-O1</strain>
    </source>
</reference>
<protein>
    <submittedName>
        <fullName evidence="1">Uncharacterized protein</fullName>
    </submittedName>
</protein>
<dbReference type="EMBL" id="JANAKD010001122">
    <property type="protein sequence ID" value="KAJ3483118.1"/>
    <property type="molecule type" value="Genomic_DNA"/>
</dbReference>
<comment type="caution">
    <text evidence="1">The sequence shown here is derived from an EMBL/GenBank/DDBJ whole genome shotgun (WGS) entry which is preliminary data.</text>
</comment>
<gene>
    <name evidence="1" type="ORF">NLG97_g7387</name>
</gene>
<evidence type="ECO:0000313" key="1">
    <source>
        <dbReference type="EMBL" id="KAJ3483118.1"/>
    </source>
</evidence>
<keyword evidence="2" id="KW-1185">Reference proteome</keyword>
<accession>A0ACC1QQ67</accession>
<evidence type="ECO:0000313" key="2">
    <source>
        <dbReference type="Proteomes" id="UP001148737"/>
    </source>
</evidence>